<dbReference type="RefSeq" id="WP_076488758.1">
    <property type="nucleotide sequence ID" value="NZ_FTMS01000009.1"/>
</dbReference>
<dbReference type="Gene3D" id="3.40.50.2300">
    <property type="match status" value="2"/>
</dbReference>
<evidence type="ECO:0000313" key="11">
    <source>
        <dbReference type="EMBL" id="SIQ45921.1"/>
    </source>
</evidence>
<gene>
    <name evidence="11" type="ORF">SAMN05920897_10942</name>
</gene>
<evidence type="ECO:0000259" key="10">
    <source>
        <dbReference type="Pfam" id="PF02608"/>
    </source>
</evidence>
<reference evidence="11 12" key="1">
    <citation type="submission" date="2017-01" db="EMBL/GenBank/DDBJ databases">
        <authorList>
            <person name="Mah S.A."/>
            <person name="Swanson W.J."/>
            <person name="Moy G.W."/>
            <person name="Vacquier V.D."/>
        </authorList>
    </citation>
    <scope>NUCLEOTIDE SEQUENCE [LARGE SCALE GENOMIC DNA]</scope>
    <source>
        <strain evidence="11 12">ASpG1</strain>
    </source>
</reference>
<dbReference type="AlphaFoldDB" id="A0A1N6SXV5"/>
<name>A0A1N6SXV5_9SPIO</name>
<evidence type="ECO:0000256" key="2">
    <source>
        <dbReference type="ARBA" id="ARBA00008610"/>
    </source>
</evidence>
<dbReference type="PROSITE" id="PS51257">
    <property type="entry name" value="PROKAR_LIPOPROTEIN"/>
    <property type="match status" value="1"/>
</dbReference>
<evidence type="ECO:0000313" key="12">
    <source>
        <dbReference type="Proteomes" id="UP000186400"/>
    </source>
</evidence>
<keyword evidence="5 9" id="KW-0732">Signal</keyword>
<evidence type="ECO:0000256" key="6">
    <source>
        <dbReference type="ARBA" id="ARBA00023136"/>
    </source>
</evidence>
<feature type="signal peptide" evidence="9">
    <location>
        <begin position="1"/>
        <end position="25"/>
    </location>
</feature>
<dbReference type="CDD" id="cd06354">
    <property type="entry name" value="PBP1_PrnA-like"/>
    <property type="match status" value="1"/>
</dbReference>
<dbReference type="PANTHER" id="PTHR34296">
    <property type="entry name" value="TRANSCRIPTIONAL ACTIVATOR PROTEIN MED"/>
    <property type="match status" value="1"/>
</dbReference>
<feature type="domain" description="ABC transporter substrate-binding protein PnrA-like" evidence="10">
    <location>
        <begin position="41"/>
        <end position="362"/>
    </location>
</feature>
<dbReference type="GO" id="GO:0005886">
    <property type="term" value="C:plasma membrane"/>
    <property type="evidence" value="ECO:0007669"/>
    <property type="project" value="UniProtKB-SubCell"/>
</dbReference>
<dbReference type="InterPro" id="IPR003760">
    <property type="entry name" value="PnrA-like"/>
</dbReference>
<keyword evidence="7" id="KW-0564">Palmitate</keyword>
<keyword evidence="6" id="KW-0472">Membrane</keyword>
<dbReference type="Proteomes" id="UP000186400">
    <property type="component" value="Unassembled WGS sequence"/>
</dbReference>
<dbReference type="OrthoDB" id="9769871at2"/>
<evidence type="ECO:0000256" key="5">
    <source>
        <dbReference type="ARBA" id="ARBA00022729"/>
    </source>
</evidence>
<dbReference type="InterPro" id="IPR050957">
    <property type="entry name" value="BMP_lipoprotein"/>
</dbReference>
<evidence type="ECO:0000256" key="3">
    <source>
        <dbReference type="ARBA" id="ARBA00022448"/>
    </source>
</evidence>
<dbReference type="InterPro" id="IPR028082">
    <property type="entry name" value="Peripla_BP_I"/>
</dbReference>
<organism evidence="11 12">
    <name type="scientific">Alkalispirochaeta americana</name>
    <dbReference type="NCBI Taxonomy" id="159291"/>
    <lineage>
        <taxon>Bacteria</taxon>
        <taxon>Pseudomonadati</taxon>
        <taxon>Spirochaetota</taxon>
        <taxon>Spirochaetia</taxon>
        <taxon>Spirochaetales</taxon>
        <taxon>Spirochaetaceae</taxon>
        <taxon>Alkalispirochaeta</taxon>
    </lineage>
</organism>
<protein>
    <submittedName>
        <fullName evidence="11">Nucleoside-binding protein</fullName>
    </submittedName>
</protein>
<keyword evidence="12" id="KW-1185">Reference proteome</keyword>
<keyword evidence="4" id="KW-1003">Cell membrane</keyword>
<evidence type="ECO:0000256" key="7">
    <source>
        <dbReference type="ARBA" id="ARBA00023139"/>
    </source>
</evidence>
<evidence type="ECO:0000256" key="4">
    <source>
        <dbReference type="ARBA" id="ARBA00022475"/>
    </source>
</evidence>
<comment type="similarity">
    <text evidence="2">Belongs to the BMP lipoprotein family.</text>
</comment>
<sequence>MKRFGIGSFRMMVPVALLAMVFMLAGCGGSGTDESDAALRVGMVTDAGTIDDRSFNQGTWEGIVRATDEFDLTRRYLMPSGTTEADYIREITNLRDAGFPLIITPGFKFETAVYQMQERYPEVNFVLIDGVPNNGVFGDDRSERVGSNTVSIFFAEHEAGFLAAVASALEIGEGAFGFIGGMEIPPVQRFNWGFQQGITYANEHLGTSISLNPRDVLYQGSFDNVAAGQQIAAQMFDRGIDAIFCAAGGVGVGAINEAKNRAADGAWIIGVDSDQYEQGVYAAGKSVILTSAMKGVDVAAYDMIAAHLEGNFPGGETLMFNAASNGVGIPDENPNLSVETEKGVAQVLARIQSGEIVVSAQQGDLIR</sequence>
<accession>A0A1N6SXV5</accession>
<proteinExistence type="inferred from homology"/>
<dbReference type="EMBL" id="FTMS01000009">
    <property type="protein sequence ID" value="SIQ45921.1"/>
    <property type="molecule type" value="Genomic_DNA"/>
</dbReference>
<dbReference type="PANTHER" id="PTHR34296:SF2">
    <property type="entry name" value="ABC TRANSPORTER GUANOSINE-BINDING PROTEIN NUPN"/>
    <property type="match status" value="1"/>
</dbReference>
<keyword evidence="8" id="KW-0449">Lipoprotein</keyword>
<keyword evidence="3" id="KW-0813">Transport</keyword>
<feature type="chain" id="PRO_5012184694" evidence="9">
    <location>
        <begin position="26"/>
        <end position="367"/>
    </location>
</feature>
<dbReference type="SUPFAM" id="SSF53822">
    <property type="entry name" value="Periplasmic binding protein-like I"/>
    <property type="match status" value="1"/>
</dbReference>
<dbReference type="STRING" id="159291.SAMN05920897_10942"/>
<evidence type="ECO:0000256" key="8">
    <source>
        <dbReference type="ARBA" id="ARBA00023288"/>
    </source>
</evidence>
<dbReference type="Pfam" id="PF02608">
    <property type="entry name" value="Bmp"/>
    <property type="match status" value="1"/>
</dbReference>
<evidence type="ECO:0000256" key="9">
    <source>
        <dbReference type="SAM" id="SignalP"/>
    </source>
</evidence>
<evidence type="ECO:0000256" key="1">
    <source>
        <dbReference type="ARBA" id="ARBA00004193"/>
    </source>
</evidence>
<comment type="subcellular location">
    <subcellularLocation>
        <location evidence="1">Cell membrane</location>
        <topology evidence="1">Lipid-anchor</topology>
    </subcellularLocation>
</comment>